<protein>
    <recommendedName>
        <fullName evidence="2">dUTPase-like domain-containing protein</fullName>
    </recommendedName>
</protein>
<dbReference type="EMBL" id="BARW01011843">
    <property type="protein sequence ID" value="GAI77376.1"/>
    <property type="molecule type" value="Genomic_DNA"/>
</dbReference>
<dbReference type="Gene3D" id="2.70.40.10">
    <property type="match status" value="1"/>
</dbReference>
<comment type="caution">
    <text evidence="1">The sequence shown here is derived from an EMBL/GenBank/DDBJ whole genome shotgun (WGS) entry which is preliminary data.</text>
</comment>
<dbReference type="InterPro" id="IPR036157">
    <property type="entry name" value="dUTPase-like_sf"/>
</dbReference>
<reference evidence="1" key="1">
    <citation type="journal article" date="2014" name="Front. Microbiol.">
        <title>High frequency of phylogenetically diverse reductive dehalogenase-homologous genes in deep subseafloor sedimentary metagenomes.</title>
        <authorList>
            <person name="Kawai M."/>
            <person name="Futagami T."/>
            <person name="Toyoda A."/>
            <person name="Takaki Y."/>
            <person name="Nishi S."/>
            <person name="Hori S."/>
            <person name="Arai W."/>
            <person name="Tsubouchi T."/>
            <person name="Morono Y."/>
            <person name="Uchiyama I."/>
            <person name="Ito T."/>
            <person name="Fujiyama A."/>
            <person name="Inagaki F."/>
            <person name="Takami H."/>
        </authorList>
    </citation>
    <scope>NUCLEOTIDE SEQUENCE</scope>
    <source>
        <strain evidence="1">Expedition CK06-06</strain>
    </source>
</reference>
<evidence type="ECO:0000313" key="1">
    <source>
        <dbReference type="EMBL" id="GAI77376.1"/>
    </source>
</evidence>
<sequence>MRLKIKRIHKDAKIPCYGHKGDAGLDVFSVIE</sequence>
<accession>X1SE09</accession>
<proteinExistence type="predicted"/>
<evidence type="ECO:0008006" key="2">
    <source>
        <dbReference type="Google" id="ProtNLM"/>
    </source>
</evidence>
<gene>
    <name evidence="1" type="ORF">S12H4_22636</name>
</gene>
<name>X1SE09_9ZZZZ</name>
<feature type="non-terminal residue" evidence="1">
    <location>
        <position position="32"/>
    </location>
</feature>
<dbReference type="AlphaFoldDB" id="X1SE09"/>
<organism evidence="1">
    <name type="scientific">marine sediment metagenome</name>
    <dbReference type="NCBI Taxonomy" id="412755"/>
    <lineage>
        <taxon>unclassified sequences</taxon>
        <taxon>metagenomes</taxon>
        <taxon>ecological metagenomes</taxon>
    </lineage>
</organism>